<gene>
    <name evidence="3" type="ORF">SEMRO_163_G073300.1</name>
</gene>
<dbReference type="SMART" id="SM00271">
    <property type="entry name" value="DnaJ"/>
    <property type="match status" value="1"/>
</dbReference>
<name>A0A9N8H709_9STRA</name>
<dbReference type="PANTHER" id="PTHR44240:SF10">
    <property type="entry name" value="J DOMAIN-CONTAINING PROTEIN"/>
    <property type="match status" value="1"/>
</dbReference>
<evidence type="ECO:0000313" key="4">
    <source>
        <dbReference type="Proteomes" id="UP001153069"/>
    </source>
</evidence>
<organism evidence="3 4">
    <name type="scientific">Seminavis robusta</name>
    <dbReference type="NCBI Taxonomy" id="568900"/>
    <lineage>
        <taxon>Eukaryota</taxon>
        <taxon>Sar</taxon>
        <taxon>Stramenopiles</taxon>
        <taxon>Ochrophyta</taxon>
        <taxon>Bacillariophyta</taxon>
        <taxon>Bacillariophyceae</taxon>
        <taxon>Bacillariophycidae</taxon>
        <taxon>Naviculales</taxon>
        <taxon>Naviculaceae</taxon>
        <taxon>Seminavis</taxon>
    </lineage>
</organism>
<dbReference type="SUPFAM" id="SSF46565">
    <property type="entry name" value="Chaperone J-domain"/>
    <property type="match status" value="1"/>
</dbReference>
<protein>
    <submittedName>
        <fullName evidence="3">ATP binding to DnaK triggers the release of the substrate protein</fullName>
    </submittedName>
</protein>
<dbReference type="AlphaFoldDB" id="A0A9N8H709"/>
<dbReference type="PROSITE" id="PS50076">
    <property type="entry name" value="DNAJ_2"/>
    <property type="match status" value="1"/>
</dbReference>
<comment type="caution">
    <text evidence="3">The sequence shown here is derived from an EMBL/GenBank/DDBJ whole genome shotgun (WGS) entry which is preliminary data.</text>
</comment>
<dbReference type="EMBL" id="CAICTM010000162">
    <property type="protein sequence ID" value="CAB9503366.1"/>
    <property type="molecule type" value="Genomic_DNA"/>
</dbReference>
<dbReference type="InterPro" id="IPR036869">
    <property type="entry name" value="J_dom_sf"/>
</dbReference>
<dbReference type="OrthoDB" id="10250354at2759"/>
<proteinExistence type="predicted"/>
<dbReference type="Pfam" id="PF00226">
    <property type="entry name" value="DnaJ"/>
    <property type="match status" value="1"/>
</dbReference>
<dbReference type="Proteomes" id="UP001153069">
    <property type="component" value="Unassembled WGS sequence"/>
</dbReference>
<dbReference type="Gene3D" id="1.10.287.110">
    <property type="entry name" value="DnaJ domain"/>
    <property type="match status" value="1"/>
</dbReference>
<evidence type="ECO:0000256" key="1">
    <source>
        <dbReference type="SAM" id="MobiDB-lite"/>
    </source>
</evidence>
<evidence type="ECO:0000259" key="2">
    <source>
        <dbReference type="PROSITE" id="PS50076"/>
    </source>
</evidence>
<dbReference type="PANTHER" id="PTHR44240">
    <property type="entry name" value="DNAJ DOMAIN (PROKARYOTIC HEAT SHOCK PROTEIN)-RELATED"/>
    <property type="match status" value="1"/>
</dbReference>
<evidence type="ECO:0000313" key="3">
    <source>
        <dbReference type="EMBL" id="CAB9503366.1"/>
    </source>
</evidence>
<dbReference type="CDD" id="cd06257">
    <property type="entry name" value="DnaJ"/>
    <property type="match status" value="1"/>
</dbReference>
<sequence length="222" mass="24783">MTMNLLTASVRCGHGPFRRAGRPFAATRHWYFTNTDEMKKDDPYSQLGLQWGDATSTKDIKDAFRQKARELHPDVNTTDSPEAALKKFQALQKAYQTLLGNADDANDGVEEWRFAVWRGGDRLAQDRTDVAGLARKRPVQPASKADVWAARQLGHPDGRGSTTGRAEYLTAGSKPISSSVGTGQNKWVAPKPFKPWNPEESHKVRASHFAKQQQQPSDHDKQ</sequence>
<reference evidence="3" key="1">
    <citation type="submission" date="2020-06" db="EMBL/GenBank/DDBJ databases">
        <authorList>
            <consortium name="Plant Systems Biology data submission"/>
        </authorList>
    </citation>
    <scope>NUCLEOTIDE SEQUENCE</scope>
    <source>
        <strain evidence="3">D6</strain>
    </source>
</reference>
<keyword evidence="4" id="KW-1185">Reference proteome</keyword>
<dbReference type="InterPro" id="IPR001623">
    <property type="entry name" value="DnaJ_domain"/>
</dbReference>
<dbReference type="InterPro" id="IPR052276">
    <property type="entry name" value="Diphthamide-biosynth_chaperone"/>
</dbReference>
<feature type="compositionally biased region" description="Polar residues" evidence="1">
    <location>
        <begin position="175"/>
        <end position="185"/>
    </location>
</feature>
<accession>A0A9N8H709</accession>
<feature type="domain" description="J" evidence="2">
    <location>
        <begin position="42"/>
        <end position="129"/>
    </location>
</feature>
<feature type="region of interest" description="Disordered" evidence="1">
    <location>
        <begin position="172"/>
        <end position="222"/>
    </location>
</feature>